<evidence type="ECO:0000313" key="1">
    <source>
        <dbReference type="EMBL" id="KKN37291.1"/>
    </source>
</evidence>
<protein>
    <submittedName>
        <fullName evidence="1">Uncharacterized protein</fullName>
    </submittedName>
</protein>
<sequence>MASGDTLNIFTALHNIPPDWEWVAFTSGSTEPTADGDGTAVIWGDSSNATGVLEFLSLESGTWGGTDAAGYMLLSNRNATAWTADENFTADSGTPANHGTLTGSAAGCAATIDLRNSKPVLDFDATVNELAVFSSVLPRNYAGGGVTATIGWMASSATTNDTSWKLRWKSVTDDLDDLDVKVYAAPQANAAVDVASASGEVDYFTIAFTAGAQMDSTAAGELFYIMLERDAQDGTADDMAGDAEFVFMELQET</sequence>
<comment type="caution">
    <text evidence="1">The sequence shown here is derived from an EMBL/GenBank/DDBJ whole genome shotgun (WGS) entry which is preliminary data.</text>
</comment>
<proteinExistence type="predicted"/>
<dbReference type="EMBL" id="LAZR01001904">
    <property type="protein sequence ID" value="KKN37291.1"/>
    <property type="molecule type" value="Genomic_DNA"/>
</dbReference>
<organism evidence="1">
    <name type="scientific">marine sediment metagenome</name>
    <dbReference type="NCBI Taxonomy" id="412755"/>
    <lineage>
        <taxon>unclassified sequences</taxon>
        <taxon>metagenomes</taxon>
        <taxon>ecological metagenomes</taxon>
    </lineage>
</organism>
<accession>A0A0F9SK72</accession>
<gene>
    <name evidence="1" type="ORF">LCGC14_0764900</name>
</gene>
<name>A0A0F9SK72_9ZZZZ</name>
<dbReference type="AlphaFoldDB" id="A0A0F9SK72"/>
<reference evidence="1" key="1">
    <citation type="journal article" date="2015" name="Nature">
        <title>Complex archaea that bridge the gap between prokaryotes and eukaryotes.</title>
        <authorList>
            <person name="Spang A."/>
            <person name="Saw J.H."/>
            <person name="Jorgensen S.L."/>
            <person name="Zaremba-Niedzwiedzka K."/>
            <person name="Martijn J."/>
            <person name="Lind A.E."/>
            <person name="van Eijk R."/>
            <person name="Schleper C."/>
            <person name="Guy L."/>
            <person name="Ettema T.J."/>
        </authorList>
    </citation>
    <scope>NUCLEOTIDE SEQUENCE</scope>
</reference>